<evidence type="ECO:0000313" key="3">
    <source>
        <dbReference type="Proteomes" id="UP000181997"/>
    </source>
</evidence>
<dbReference type="SUPFAM" id="SSF51658">
    <property type="entry name" value="Xylose isomerase-like"/>
    <property type="match status" value="1"/>
</dbReference>
<name>A0A1C4CX52_9BACI</name>
<keyword evidence="2" id="KW-0413">Isomerase</keyword>
<dbReference type="GO" id="GO:0016853">
    <property type="term" value="F:isomerase activity"/>
    <property type="evidence" value="ECO:0007669"/>
    <property type="project" value="UniProtKB-KW"/>
</dbReference>
<dbReference type="Proteomes" id="UP000181997">
    <property type="component" value="Unassembled WGS sequence"/>
</dbReference>
<protein>
    <submittedName>
        <fullName evidence="2">Sugar phosphate isomerase/epimerase</fullName>
    </submittedName>
</protein>
<dbReference type="EMBL" id="FMAU01000004">
    <property type="protein sequence ID" value="SCC23622.1"/>
    <property type="molecule type" value="Genomic_DNA"/>
</dbReference>
<sequence length="263" mass="30251">MSLNYLSNYQKLLEKHQLKIEALTMHRDSQLIMGPHGDATQRFFKGTPDEQVEYGKQRLMKAAEVANEYGIPKITGFMGAGEFSSWYPWPHSEGWKQQQNLAYERWMPILEYYEKLGVKFAHEVGPQQLAYNLETTQEILEILNIDSFGICFDPSNFILTGVNPCIFVEEIGSKIFHVHGKDSELTHHVSSSGWMAHGDLSRPDRGFRFRIPGWGDVNWKKVLTTLKLNGYNDVISIEIEDPTMDSEEALEKTIDHLKPLLFK</sequence>
<evidence type="ECO:0000313" key="2">
    <source>
        <dbReference type="EMBL" id="SCC23622.1"/>
    </source>
</evidence>
<dbReference type="Pfam" id="PF01261">
    <property type="entry name" value="AP_endonuc_2"/>
    <property type="match status" value="1"/>
</dbReference>
<dbReference type="PANTHER" id="PTHR12110:SF21">
    <property type="entry name" value="XYLOSE ISOMERASE-LIKE TIM BARREL DOMAIN-CONTAINING PROTEIN"/>
    <property type="match status" value="1"/>
</dbReference>
<proteinExistence type="predicted"/>
<dbReference type="AlphaFoldDB" id="A0A1C4CX52"/>
<keyword evidence="3" id="KW-1185">Reference proteome</keyword>
<accession>A0A1C4CX52</accession>
<feature type="domain" description="Xylose isomerase-like TIM barrel" evidence="1">
    <location>
        <begin position="7"/>
        <end position="259"/>
    </location>
</feature>
<gene>
    <name evidence="2" type="ORF">GA0061094_3326</name>
</gene>
<evidence type="ECO:0000259" key="1">
    <source>
        <dbReference type="Pfam" id="PF01261"/>
    </source>
</evidence>
<reference evidence="3" key="1">
    <citation type="submission" date="2016-08" db="EMBL/GenBank/DDBJ databases">
        <authorList>
            <person name="Varghese N."/>
            <person name="Submissions Spin"/>
        </authorList>
    </citation>
    <scope>NUCLEOTIDE SEQUENCE [LARGE SCALE GENOMIC DNA]</scope>
    <source>
        <strain evidence="3">SGD-1123</strain>
    </source>
</reference>
<dbReference type="InterPro" id="IPR050312">
    <property type="entry name" value="IolE/XylAMocC-like"/>
</dbReference>
<dbReference type="PANTHER" id="PTHR12110">
    <property type="entry name" value="HYDROXYPYRUVATE ISOMERASE"/>
    <property type="match status" value="1"/>
</dbReference>
<dbReference type="InterPro" id="IPR036237">
    <property type="entry name" value="Xyl_isomerase-like_sf"/>
</dbReference>
<organism evidence="2 3">
    <name type="scientific">[Bacillus] enclensis</name>
    <dbReference type="NCBI Taxonomy" id="1402860"/>
    <lineage>
        <taxon>Bacteria</taxon>
        <taxon>Bacillati</taxon>
        <taxon>Bacillota</taxon>
        <taxon>Bacilli</taxon>
        <taxon>Bacillales</taxon>
        <taxon>Bacillaceae</taxon>
        <taxon>Rossellomorea</taxon>
    </lineage>
</organism>
<dbReference type="InterPro" id="IPR013022">
    <property type="entry name" value="Xyl_isomerase-like_TIM-brl"/>
</dbReference>
<dbReference type="Gene3D" id="3.20.20.150">
    <property type="entry name" value="Divalent-metal-dependent TIM barrel enzymes"/>
    <property type="match status" value="1"/>
</dbReference>